<dbReference type="Proteomes" id="UP000256805">
    <property type="component" value="Unassembled WGS sequence"/>
</dbReference>
<feature type="region of interest" description="Disordered" evidence="1">
    <location>
        <begin position="1"/>
        <end position="60"/>
    </location>
</feature>
<gene>
    <name evidence="2" type="ORF">CBM2634_U120006</name>
</gene>
<protein>
    <submittedName>
        <fullName evidence="2">Uncharacterized protein</fullName>
    </submittedName>
</protein>
<reference evidence="2 3" key="1">
    <citation type="submission" date="2018-01" db="EMBL/GenBank/DDBJ databases">
        <authorList>
            <person name="Gaut B.S."/>
            <person name="Morton B.R."/>
            <person name="Clegg M.T."/>
            <person name="Duvall M.R."/>
        </authorList>
    </citation>
    <scope>NUCLEOTIDE SEQUENCE [LARGE SCALE GENOMIC DNA]</scope>
    <source>
        <strain evidence="2">Cupriavidus taiwanensis cmp 52</strain>
    </source>
</reference>
<accession>A0A375JER4</accession>
<sequence>MPRASSAGGSRVTGKGNKTRLVPATDELIAELARYRRAPRAGADPAPRRDAPAAAAGDRP</sequence>
<dbReference type="AlphaFoldDB" id="A0A375JER4"/>
<dbReference type="EMBL" id="OVTA01000075">
    <property type="protein sequence ID" value="SPS02493.1"/>
    <property type="molecule type" value="Genomic_DNA"/>
</dbReference>
<organism evidence="2 3">
    <name type="scientific">Cupriavidus taiwanensis</name>
    <dbReference type="NCBI Taxonomy" id="164546"/>
    <lineage>
        <taxon>Bacteria</taxon>
        <taxon>Pseudomonadati</taxon>
        <taxon>Pseudomonadota</taxon>
        <taxon>Betaproteobacteria</taxon>
        <taxon>Burkholderiales</taxon>
        <taxon>Burkholderiaceae</taxon>
        <taxon>Cupriavidus</taxon>
    </lineage>
</organism>
<name>A0A375JER4_9BURK</name>
<evidence type="ECO:0000313" key="2">
    <source>
        <dbReference type="EMBL" id="SPS02493.1"/>
    </source>
</evidence>
<evidence type="ECO:0000313" key="3">
    <source>
        <dbReference type="Proteomes" id="UP000256805"/>
    </source>
</evidence>
<evidence type="ECO:0000256" key="1">
    <source>
        <dbReference type="SAM" id="MobiDB-lite"/>
    </source>
</evidence>
<proteinExistence type="predicted"/>